<evidence type="ECO:0000313" key="3">
    <source>
        <dbReference type="EMBL" id="KAG5511254.1"/>
    </source>
</evidence>
<reference evidence="3 4" key="1">
    <citation type="submission" date="2021-02" db="EMBL/GenBank/DDBJ databases">
        <title>Porcisia hertigi Genome sequencing and assembly.</title>
        <authorList>
            <person name="Almutairi H."/>
            <person name="Gatherer D."/>
        </authorList>
    </citation>
    <scope>NUCLEOTIDE SEQUENCE [LARGE SCALE GENOMIC DNA]</scope>
    <source>
        <strain evidence="3 4">C119</strain>
    </source>
</reference>
<dbReference type="OrthoDB" id="272278at2759"/>
<dbReference type="Proteomes" id="UP000674318">
    <property type="component" value="Chromosome 6"/>
</dbReference>
<dbReference type="RefSeq" id="XP_067759575.1">
    <property type="nucleotide sequence ID" value="XM_067903137.1"/>
</dbReference>
<protein>
    <submittedName>
        <fullName evidence="3">Uncharacterized protein</fullName>
    </submittedName>
</protein>
<accession>A0A836LKI1</accession>
<gene>
    <name evidence="3" type="ORF">JKF63_07196</name>
</gene>
<dbReference type="KEGG" id="phet:94293214"/>
<feature type="compositionally biased region" description="Basic and acidic residues" evidence="1">
    <location>
        <begin position="9"/>
        <end position="27"/>
    </location>
</feature>
<keyword evidence="2" id="KW-1133">Transmembrane helix</keyword>
<evidence type="ECO:0000256" key="2">
    <source>
        <dbReference type="SAM" id="Phobius"/>
    </source>
</evidence>
<keyword evidence="2" id="KW-0812">Transmembrane</keyword>
<feature type="transmembrane region" description="Helical" evidence="2">
    <location>
        <begin position="203"/>
        <end position="228"/>
    </location>
</feature>
<feature type="transmembrane region" description="Helical" evidence="2">
    <location>
        <begin position="129"/>
        <end position="152"/>
    </location>
</feature>
<comment type="caution">
    <text evidence="3">The sequence shown here is derived from an EMBL/GenBank/DDBJ whole genome shotgun (WGS) entry which is preliminary data.</text>
</comment>
<dbReference type="EMBL" id="JAFJZO010000006">
    <property type="protein sequence ID" value="KAG5511254.1"/>
    <property type="molecule type" value="Genomic_DNA"/>
</dbReference>
<feature type="transmembrane region" description="Helical" evidence="2">
    <location>
        <begin position="73"/>
        <end position="92"/>
    </location>
</feature>
<dbReference type="AlphaFoldDB" id="A0A836LKI1"/>
<evidence type="ECO:0000313" key="4">
    <source>
        <dbReference type="Proteomes" id="UP000674318"/>
    </source>
</evidence>
<evidence type="ECO:0000256" key="1">
    <source>
        <dbReference type="SAM" id="MobiDB-lite"/>
    </source>
</evidence>
<keyword evidence="2" id="KW-0472">Membrane</keyword>
<feature type="transmembrane region" description="Helical" evidence="2">
    <location>
        <begin position="99"/>
        <end position="117"/>
    </location>
</feature>
<dbReference type="GeneID" id="94293214"/>
<organism evidence="3 4">
    <name type="scientific">Porcisia hertigi</name>
    <dbReference type="NCBI Taxonomy" id="2761500"/>
    <lineage>
        <taxon>Eukaryota</taxon>
        <taxon>Discoba</taxon>
        <taxon>Euglenozoa</taxon>
        <taxon>Kinetoplastea</taxon>
        <taxon>Metakinetoplastina</taxon>
        <taxon>Trypanosomatida</taxon>
        <taxon>Trypanosomatidae</taxon>
        <taxon>Leishmaniinae</taxon>
        <taxon>Porcisia</taxon>
    </lineage>
</organism>
<keyword evidence="4" id="KW-1185">Reference proteome</keyword>
<feature type="region of interest" description="Disordered" evidence="1">
    <location>
        <begin position="1"/>
        <end position="27"/>
    </location>
</feature>
<sequence length="239" mass="27358">MASTSGTEIAKRIREGNQKRKEKERKKQQLEQEYLEGIANTLNEDQQNRSATRFLPSILICLLFVSLPLSEQVVDWCLVGIFCLLNTLLACIFTNPSEWGNIASTVLVNFLLVRFSTEIYSIPQRLRQVSPFLLAVYVTTNVLIGAAAYFLYVSPRLLRFLRSCVVKRREKSSSAKHKNHHSNEHDVLEAFAMRKAEAERLDILLCLLLLFNLALLIYLDVIPLHLVLQNGLNVFRLLQ</sequence>
<name>A0A836LKI1_9TRYP</name>
<proteinExistence type="predicted"/>
<feature type="transmembrane region" description="Helical" evidence="2">
    <location>
        <begin position="50"/>
        <end position="67"/>
    </location>
</feature>